<dbReference type="InterPro" id="IPR051082">
    <property type="entry name" value="Pentapeptide-BTB/POZ_domain"/>
</dbReference>
<organism evidence="2 3">
    <name type="scientific">Streptomyces pluripotens</name>
    <dbReference type="NCBI Taxonomy" id="1355015"/>
    <lineage>
        <taxon>Bacteria</taxon>
        <taxon>Bacillati</taxon>
        <taxon>Actinomycetota</taxon>
        <taxon>Actinomycetes</taxon>
        <taxon>Kitasatosporales</taxon>
        <taxon>Streptomycetaceae</taxon>
        <taxon>Streptomyces</taxon>
    </lineage>
</organism>
<gene>
    <name evidence="2" type="ORF">LK07_03040</name>
</gene>
<proteinExistence type="predicted"/>
<evidence type="ECO:0008006" key="4">
    <source>
        <dbReference type="Google" id="ProtNLM"/>
    </source>
</evidence>
<dbReference type="AlphaFoldDB" id="A0A221NTB3"/>
<dbReference type="PANTHER" id="PTHR14136:SF37">
    <property type="entry name" value="PENTAPEPTIDE REPEAT-CONTAINING PROTEIN"/>
    <property type="match status" value="1"/>
</dbReference>
<accession>A0A221NTB3</accession>
<feature type="region of interest" description="Disordered" evidence="1">
    <location>
        <begin position="63"/>
        <end position="202"/>
    </location>
</feature>
<feature type="compositionally biased region" description="Polar residues" evidence="1">
    <location>
        <begin position="85"/>
        <end position="96"/>
    </location>
</feature>
<dbReference type="Gene3D" id="2.160.20.80">
    <property type="entry name" value="E3 ubiquitin-protein ligase SopA"/>
    <property type="match status" value="1"/>
</dbReference>
<protein>
    <recommendedName>
        <fullName evidence="4">Pentapeptide repeat-containing protein</fullName>
    </recommendedName>
</protein>
<evidence type="ECO:0000313" key="3">
    <source>
        <dbReference type="Proteomes" id="UP000031501"/>
    </source>
</evidence>
<evidence type="ECO:0000313" key="2">
    <source>
        <dbReference type="EMBL" id="ASN23174.1"/>
    </source>
</evidence>
<sequence length="465" mass="48820">MTWCGHASVPLGTAVVGREVFVGERQHLVGRGIRDLGAPARSGTACRTVGVPAAVRASRAVCENGGRSRSAAVGGVRPPPGARTVSPQHGAPSSSGGRKRPSTGEHREQPSSTGQRTRSAATGGQGRPLQVDERTHPSSAPGRARDASAGGGRERASAGRDGGARQAEKHEQADTAWADRRAQDSRAQDSRTPQNHKPSEDREDLRADCANCFGLCCVALPFARSADFAVSKPAGQPCSNLQPDFHCGIHAQLRHKGYPGCTVFDCFGAGQKVSQSTFGGTSWRGAPETAHSMFEVFPVMRQLHELLWYVTEALDLAPARPVHKELRRALAHIDGLTRGSAGSITELDVNALRGEVSTLLLRASELVRAQVTGRGKNHRGADLIGAKLSGAKLRGASLRGALLIAADLSGADLRDADLIGADLRGADLRGADLTGALFLTQAQLNAAKGDAATRLPPALSRPAHW</sequence>
<feature type="compositionally biased region" description="Basic and acidic residues" evidence="1">
    <location>
        <begin position="152"/>
        <end position="189"/>
    </location>
</feature>
<dbReference type="STRING" id="1355015.LK06_001960"/>
<name>A0A221NTB3_9ACTN</name>
<feature type="compositionally biased region" description="Polar residues" evidence="1">
    <location>
        <begin position="110"/>
        <end position="122"/>
    </location>
</feature>
<dbReference type="InterPro" id="IPR001646">
    <property type="entry name" value="5peptide_repeat"/>
</dbReference>
<dbReference type="KEGG" id="splu:LK06_001960"/>
<dbReference type="SUPFAM" id="SSF141571">
    <property type="entry name" value="Pentapeptide repeat-like"/>
    <property type="match status" value="1"/>
</dbReference>
<reference evidence="2 3" key="1">
    <citation type="submission" date="2017-07" db="EMBL/GenBank/DDBJ databases">
        <title>Genome sequence of Streptomyces pluripotens MUSC 137T.</title>
        <authorList>
            <person name="Ser H.-L."/>
            <person name="Lee L.-H."/>
        </authorList>
    </citation>
    <scope>NUCLEOTIDE SEQUENCE [LARGE SCALE GENOMIC DNA]</scope>
    <source>
        <strain evidence="2 3">MUSC 137</strain>
    </source>
</reference>
<dbReference type="Pfam" id="PF00805">
    <property type="entry name" value="Pentapeptide"/>
    <property type="match status" value="1"/>
</dbReference>
<dbReference type="PANTHER" id="PTHR14136">
    <property type="entry name" value="BTB_POZ DOMAIN-CONTAINING PROTEIN KCTD9"/>
    <property type="match status" value="1"/>
</dbReference>
<dbReference type="EMBL" id="CP022433">
    <property type="protein sequence ID" value="ASN23174.1"/>
    <property type="molecule type" value="Genomic_DNA"/>
</dbReference>
<dbReference type="OrthoDB" id="154708at2"/>
<keyword evidence="3" id="KW-1185">Reference proteome</keyword>
<evidence type="ECO:0000256" key="1">
    <source>
        <dbReference type="SAM" id="MobiDB-lite"/>
    </source>
</evidence>
<dbReference type="Proteomes" id="UP000031501">
    <property type="component" value="Chromosome"/>
</dbReference>